<dbReference type="PANTHER" id="PTHR43191">
    <property type="entry name" value="RRNA METHYLTRANSFERASE 3"/>
    <property type="match status" value="1"/>
</dbReference>
<dbReference type="SUPFAM" id="SSF75217">
    <property type="entry name" value="alpha/beta knot"/>
    <property type="match status" value="1"/>
</dbReference>
<accession>A0AAD3CHN5</accession>
<comment type="caution">
    <text evidence="2">The sequence shown here is derived from an EMBL/GenBank/DDBJ whole genome shotgun (WGS) entry which is preliminary data.</text>
</comment>
<dbReference type="InterPro" id="IPR029028">
    <property type="entry name" value="Alpha/beta_knot_MTases"/>
</dbReference>
<organism evidence="2 3">
    <name type="scientific">Chaetoceros tenuissimus</name>
    <dbReference type="NCBI Taxonomy" id="426638"/>
    <lineage>
        <taxon>Eukaryota</taxon>
        <taxon>Sar</taxon>
        <taxon>Stramenopiles</taxon>
        <taxon>Ochrophyta</taxon>
        <taxon>Bacillariophyta</taxon>
        <taxon>Coscinodiscophyceae</taxon>
        <taxon>Chaetocerotophycidae</taxon>
        <taxon>Chaetocerotales</taxon>
        <taxon>Chaetocerotaceae</taxon>
        <taxon>Chaetoceros</taxon>
    </lineage>
</organism>
<gene>
    <name evidence="2" type="ORF">CTEN210_01814</name>
</gene>
<evidence type="ECO:0000313" key="3">
    <source>
        <dbReference type="Proteomes" id="UP001054902"/>
    </source>
</evidence>
<keyword evidence="3" id="KW-1185">Reference proteome</keyword>
<feature type="coiled-coil region" evidence="1">
    <location>
        <begin position="231"/>
        <end position="258"/>
    </location>
</feature>
<dbReference type="PANTHER" id="PTHR43191:SF7">
    <property type="entry name" value="OBP33PEP LIKE PROTEIN"/>
    <property type="match status" value="1"/>
</dbReference>
<dbReference type="Gene3D" id="3.40.1280.10">
    <property type="match status" value="1"/>
</dbReference>
<dbReference type="InterPro" id="IPR051259">
    <property type="entry name" value="rRNA_Methyltransferase"/>
</dbReference>
<dbReference type="AlphaFoldDB" id="A0AAD3CHN5"/>
<protein>
    <recommendedName>
        <fullName evidence="4">tRNA/rRNA methyltransferase SpoU type domain-containing protein</fullName>
    </recommendedName>
</protein>
<dbReference type="InterPro" id="IPR029026">
    <property type="entry name" value="tRNA_m1G_MTases_N"/>
</dbReference>
<dbReference type="Proteomes" id="UP001054902">
    <property type="component" value="Unassembled WGS sequence"/>
</dbReference>
<reference evidence="2 3" key="1">
    <citation type="journal article" date="2021" name="Sci. Rep.">
        <title>The genome of the diatom Chaetoceros tenuissimus carries an ancient integrated fragment of an extant virus.</title>
        <authorList>
            <person name="Hongo Y."/>
            <person name="Kimura K."/>
            <person name="Takaki Y."/>
            <person name="Yoshida Y."/>
            <person name="Baba S."/>
            <person name="Kobayashi G."/>
            <person name="Nagasaki K."/>
            <person name="Hano T."/>
            <person name="Tomaru Y."/>
        </authorList>
    </citation>
    <scope>NUCLEOTIDE SEQUENCE [LARGE SCALE GENOMIC DNA]</scope>
    <source>
        <strain evidence="2 3">NIES-3715</strain>
    </source>
</reference>
<dbReference type="EMBL" id="BLLK01000020">
    <property type="protein sequence ID" value="GFH45340.1"/>
    <property type="molecule type" value="Genomic_DNA"/>
</dbReference>
<evidence type="ECO:0008006" key="4">
    <source>
        <dbReference type="Google" id="ProtNLM"/>
    </source>
</evidence>
<proteinExistence type="predicted"/>
<keyword evidence="1" id="KW-0175">Coiled coil</keyword>
<sequence>MSSQVNQEKRPPKIILLIENPSKSNNLGPILRCGAAYSASFVFVGYEKCSVDGSHGANKHVKIVARPSFQNAAEYIRNDLGVKRIIGIIGDASFKDGNNDCERIVEADSDGNFVNVSSKIVDTSSKIASEYALSKPVHLRSFNQQDDVCFLIHKRACGIPCEQARLCDSFVHVSTGAPLIAADGSVQNVVSGLLDSQTALSLVLHHFAAAVGYRERDFVGQKFQVSQRKGRDEDEIARIREERRLKRLKKQKEEEDALASGEVANLFG</sequence>
<dbReference type="GO" id="GO:0003723">
    <property type="term" value="F:RNA binding"/>
    <property type="evidence" value="ECO:0007669"/>
    <property type="project" value="TreeGrafter"/>
</dbReference>
<name>A0AAD3CHN5_9STRA</name>
<evidence type="ECO:0000313" key="2">
    <source>
        <dbReference type="EMBL" id="GFH45340.1"/>
    </source>
</evidence>
<evidence type="ECO:0000256" key="1">
    <source>
        <dbReference type="SAM" id="Coils"/>
    </source>
</evidence>